<keyword evidence="6 10" id="KW-0812">Transmembrane</keyword>
<evidence type="ECO:0000256" key="11">
    <source>
        <dbReference type="RuleBase" id="RU000473"/>
    </source>
</evidence>
<keyword evidence="8 11" id="KW-0830">Ubiquinone</keyword>
<keyword evidence="9 12" id="KW-0472">Membrane</keyword>
<dbReference type="PROSITE" id="PS00667">
    <property type="entry name" value="COMPLEX1_ND1_1"/>
    <property type="match status" value="1"/>
</dbReference>
<feature type="transmembrane region" description="Helical" evidence="12">
    <location>
        <begin position="231"/>
        <end position="261"/>
    </location>
</feature>
<comment type="function">
    <text evidence="1">Core subunit of the mitochondrial membrane respiratory chain NADH dehydrogenase (Complex I) that is believed to belong to the minimal assembly required for catalysis. Complex I functions in the transfer of electrons from NADH to the respiratory chain. The immediate electron acceptor for the enzyme is believed to be ubiquinone.</text>
</comment>
<keyword evidence="11 13" id="KW-0496">Mitochondrion</keyword>
<evidence type="ECO:0000256" key="6">
    <source>
        <dbReference type="ARBA" id="ARBA00022692"/>
    </source>
</evidence>
<keyword evidence="7 12" id="KW-1133">Transmembrane helix</keyword>
<feature type="transmembrane region" description="Helical" evidence="12">
    <location>
        <begin position="101"/>
        <end position="123"/>
    </location>
</feature>
<comment type="subcellular location">
    <subcellularLocation>
        <location evidence="10">Mitochondrion inner membrane</location>
        <topology evidence="10">Multi-pass membrane protein</topology>
    </subcellularLocation>
    <subcellularLocation>
        <location evidence="2">Mitochondrion membrane</location>
        <topology evidence="2">Multi-pass membrane protein</topology>
    </subcellularLocation>
</comment>
<feature type="transmembrane region" description="Helical" evidence="12">
    <location>
        <begin position="273"/>
        <end position="297"/>
    </location>
</feature>
<evidence type="ECO:0000256" key="7">
    <source>
        <dbReference type="ARBA" id="ARBA00022989"/>
    </source>
</evidence>
<gene>
    <name evidence="13" type="primary">ND1</name>
    <name evidence="13" type="ORF">PLST15_MT-105</name>
</gene>
<dbReference type="AlphaFoldDB" id="A0A330JHG0"/>
<evidence type="ECO:0000256" key="1">
    <source>
        <dbReference type="ARBA" id="ARBA00003257"/>
    </source>
</evidence>
<evidence type="ECO:0000256" key="12">
    <source>
        <dbReference type="SAM" id="Phobius"/>
    </source>
</evidence>
<evidence type="ECO:0000313" key="13">
    <source>
        <dbReference type="EMBL" id="SPC34980.1"/>
    </source>
</evidence>
<comment type="catalytic activity">
    <reaction evidence="11">
        <text>a ubiquinone + NADH + 5 H(+)(in) = a ubiquinol + NAD(+) + 4 H(+)(out)</text>
        <dbReference type="Rhea" id="RHEA:29091"/>
        <dbReference type="Rhea" id="RHEA-COMP:9565"/>
        <dbReference type="Rhea" id="RHEA-COMP:9566"/>
        <dbReference type="ChEBI" id="CHEBI:15378"/>
        <dbReference type="ChEBI" id="CHEBI:16389"/>
        <dbReference type="ChEBI" id="CHEBI:17976"/>
        <dbReference type="ChEBI" id="CHEBI:57540"/>
        <dbReference type="ChEBI" id="CHEBI:57945"/>
        <dbReference type="EC" id="7.1.1.2"/>
    </reaction>
</comment>
<sequence>MFFFDYLFSLVGVLLGVAFFTLLERKVLGYVHFRKGPTKVFYFGLLQPISDAVKLFSKGFLKGEKFQFYMFFLGPFIGLFLMLILWGVYASFFGGFGSFFSFVYVFSFMSLGVYFFLLCCWGSNSKYSLLGGYRSVSQTVSYEVSLVFFVLCFVCFLGFYDISVFFFYQVGHSFFFFSFLFFFSWIFIILAESNRTPFDFSEAESELVSGFNIEYGGGIFSLIFICEYGMILFLSFLTVCLFFGLSGFLFKLFLLGVLFVWVRCCYPRYRYDLLMYGAWKVVLPFVLGLLLLVCVLFL</sequence>
<feature type="transmembrane region" description="Helical" evidence="12">
    <location>
        <begin position="174"/>
        <end position="191"/>
    </location>
</feature>
<reference evidence="13" key="1">
    <citation type="submission" date="2018-06" db="EMBL/GenBank/DDBJ databases">
        <authorList>
            <person name="Zhirakovskaya E."/>
        </authorList>
    </citation>
    <scope>NUCLEOTIDE SEQUENCE</scope>
</reference>
<dbReference type="GO" id="GO:0005743">
    <property type="term" value="C:mitochondrial inner membrane"/>
    <property type="evidence" value="ECO:0007669"/>
    <property type="project" value="UniProtKB-SubCell"/>
</dbReference>
<organism evidence="13">
    <name type="scientific">Paraleius leontonychus</name>
    <dbReference type="NCBI Taxonomy" id="1807943"/>
    <lineage>
        <taxon>Eukaryota</taxon>
        <taxon>Metazoa</taxon>
        <taxon>Ecdysozoa</taxon>
        <taxon>Arthropoda</taxon>
        <taxon>Chelicerata</taxon>
        <taxon>Arachnida</taxon>
        <taxon>Acari</taxon>
        <taxon>Acariformes</taxon>
        <taxon>Sarcoptiformes</taxon>
        <taxon>Oribatida</taxon>
        <taxon>Brachypylina</taxon>
        <taxon>Oripodoidea</taxon>
        <taxon>Scheloribatidae</taxon>
        <taxon>Paraleius</taxon>
    </lineage>
</organism>
<dbReference type="GO" id="GO:0009060">
    <property type="term" value="P:aerobic respiration"/>
    <property type="evidence" value="ECO:0007669"/>
    <property type="project" value="TreeGrafter"/>
</dbReference>
<evidence type="ECO:0000256" key="4">
    <source>
        <dbReference type="ARBA" id="ARBA00021009"/>
    </source>
</evidence>
<dbReference type="EC" id="7.1.1.2" evidence="11"/>
<dbReference type="InterPro" id="IPR001694">
    <property type="entry name" value="NADH_UbQ_OxRdtase_su1/FPO"/>
</dbReference>
<protein>
    <recommendedName>
        <fullName evidence="4 11">NADH-ubiquinone oxidoreductase chain 1</fullName>
        <ecNumber evidence="11">7.1.1.2</ecNumber>
    </recommendedName>
</protein>
<comment type="similarity">
    <text evidence="3 10">Belongs to the complex I subunit 1 family.</text>
</comment>
<dbReference type="PANTHER" id="PTHR11432">
    <property type="entry name" value="NADH DEHYDROGENASE SUBUNIT 1"/>
    <property type="match status" value="1"/>
</dbReference>
<feature type="transmembrane region" description="Helical" evidence="12">
    <location>
        <begin position="144"/>
        <end position="168"/>
    </location>
</feature>
<name>A0A330JHG0_9ACAR</name>
<geneLocation type="mitochondrion" evidence="13"/>
<dbReference type="PANTHER" id="PTHR11432:SF3">
    <property type="entry name" value="NADH-UBIQUINONE OXIDOREDUCTASE CHAIN 1"/>
    <property type="match status" value="1"/>
</dbReference>
<evidence type="ECO:0000256" key="10">
    <source>
        <dbReference type="RuleBase" id="RU000471"/>
    </source>
</evidence>
<feature type="transmembrane region" description="Helical" evidence="12">
    <location>
        <begin position="6"/>
        <end position="23"/>
    </location>
</feature>
<keyword evidence="10" id="KW-0520">NAD</keyword>
<dbReference type="EMBL" id="LT984407">
    <property type="protein sequence ID" value="SPC34980.1"/>
    <property type="molecule type" value="Genomic_DNA"/>
</dbReference>
<evidence type="ECO:0000256" key="3">
    <source>
        <dbReference type="ARBA" id="ARBA00010535"/>
    </source>
</evidence>
<evidence type="ECO:0000256" key="5">
    <source>
        <dbReference type="ARBA" id="ARBA00022448"/>
    </source>
</evidence>
<dbReference type="InterPro" id="IPR018086">
    <property type="entry name" value="NADH_UbQ_OxRdtase_su1_CS"/>
</dbReference>
<dbReference type="GO" id="GO:0003954">
    <property type="term" value="F:NADH dehydrogenase activity"/>
    <property type="evidence" value="ECO:0007669"/>
    <property type="project" value="TreeGrafter"/>
</dbReference>
<evidence type="ECO:0000256" key="2">
    <source>
        <dbReference type="ARBA" id="ARBA00004225"/>
    </source>
</evidence>
<proteinExistence type="inferred from homology"/>
<dbReference type="Pfam" id="PF00146">
    <property type="entry name" value="NADHdh"/>
    <property type="match status" value="1"/>
</dbReference>
<feature type="transmembrane region" description="Helical" evidence="12">
    <location>
        <begin position="68"/>
        <end position="89"/>
    </location>
</feature>
<evidence type="ECO:0000256" key="8">
    <source>
        <dbReference type="ARBA" id="ARBA00023075"/>
    </source>
</evidence>
<dbReference type="PROSITE" id="PS00668">
    <property type="entry name" value="COMPLEX1_ND1_2"/>
    <property type="match status" value="1"/>
</dbReference>
<keyword evidence="5" id="KW-0813">Transport</keyword>
<dbReference type="GO" id="GO:0008137">
    <property type="term" value="F:NADH dehydrogenase (ubiquinone) activity"/>
    <property type="evidence" value="ECO:0007669"/>
    <property type="project" value="UniProtKB-EC"/>
</dbReference>
<accession>A0A330JHG0</accession>
<evidence type="ECO:0000256" key="9">
    <source>
        <dbReference type="ARBA" id="ARBA00023136"/>
    </source>
</evidence>